<evidence type="ECO:0000313" key="2">
    <source>
        <dbReference type="Proteomes" id="UP000004994"/>
    </source>
</evidence>
<protein>
    <submittedName>
        <fullName evidence="1">Uncharacterized protein</fullName>
    </submittedName>
</protein>
<sequence>MVLRIIGQLERGNDDFCQCLFPSELINRAFEIIQPISWRVMLPDFLVDFAAMAWVSMPFSSSFQLLFNASAGALNVAGGTGGSYGEYNQTLVEAMVPSIIGRLERGDDDFCQFLFPSVLINWAFEPWRGWTLLLPKLNRSESQFFSNLLGLFFRRLTLRLVEAMVVSIIGRLERGDDDLCPFLFPSELINRAFEPWRGWTLILLELKHMSEPQFTELHYCKKPNNPLLVEAMVVSIIGRLERGNDDFCQFLFTYDGLIRHLRLSIRILAGHATSISGGFCSHALNAAGGTGRNDGGESNQCKNLNSLFINLTEGVLLRVSYPFMLCMLMPSILSFVNASAGPLNFGGVRGEACSQIFWLFLHPWHCWTLFSPDLKTDLSLYVSLKNISVFRVCLLGDWLAVRVIQVVVSIIDDLKEANEDLPWHHQTLFARAYYISEPHFLSVMVLPGCFELPLSALANNFSITVNISNSPFFALQDFALLDYRAVSKKEEA</sequence>
<reference evidence="1" key="2">
    <citation type="submission" date="2019-01" db="UniProtKB">
        <authorList>
            <consortium name="EnsemblPlants"/>
        </authorList>
    </citation>
    <scope>IDENTIFICATION</scope>
    <source>
        <strain evidence="1">cv. Heinz 1706</strain>
    </source>
</reference>
<reference evidence="1" key="1">
    <citation type="journal article" date="2012" name="Nature">
        <title>The tomato genome sequence provides insights into fleshy fruit evolution.</title>
        <authorList>
            <consortium name="Tomato Genome Consortium"/>
        </authorList>
    </citation>
    <scope>NUCLEOTIDE SEQUENCE [LARGE SCALE GENOMIC DNA]</scope>
    <source>
        <strain evidence="1">cv. Heinz 1706</strain>
    </source>
</reference>
<keyword evidence="2" id="KW-1185">Reference proteome</keyword>
<dbReference type="InParanoid" id="A0A3Q7H2I1"/>
<dbReference type="AlphaFoldDB" id="A0A3Q7H2I1"/>
<evidence type="ECO:0000313" key="1">
    <source>
        <dbReference type="EnsemblPlants" id="Solyc07g005215.1.1"/>
    </source>
</evidence>
<dbReference type="EnsemblPlants" id="Solyc07g005215.1.1">
    <property type="protein sequence ID" value="Solyc07g005215.1.1"/>
    <property type="gene ID" value="Solyc07g005215.1"/>
</dbReference>
<accession>A0A3Q7H2I1</accession>
<dbReference type="Proteomes" id="UP000004994">
    <property type="component" value="Chromosome 7"/>
</dbReference>
<name>A0A3Q7H2I1_SOLLC</name>
<proteinExistence type="predicted"/>
<dbReference type="Gramene" id="Solyc07g005215.1.1">
    <property type="protein sequence ID" value="Solyc07g005215.1.1"/>
    <property type="gene ID" value="Solyc07g005215.1"/>
</dbReference>
<organism evidence="1">
    <name type="scientific">Solanum lycopersicum</name>
    <name type="common">Tomato</name>
    <name type="synonym">Lycopersicon esculentum</name>
    <dbReference type="NCBI Taxonomy" id="4081"/>
    <lineage>
        <taxon>Eukaryota</taxon>
        <taxon>Viridiplantae</taxon>
        <taxon>Streptophyta</taxon>
        <taxon>Embryophyta</taxon>
        <taxon>Tracheophyta</taxon>
        <taxon>Spermatophyta</taxon>
        <taxon>Magnoliopsida</taxon>
        <taxon>eudicotyledons</taxon>
        <taxon>Gunneridae</taxon>
        <taxon>Pentapetalae</taxon>
        <taxon>asterids</taxon>
        <taxon>lamiids</taxon>
        <taxon>Solanales</taxon>
        <taxon>Solanaceae</taxon>
        <taxon>Solanoideae</taxon>
        <taxon>Solaneae</taxon>
        <taxon>Solanum</taxon>
        <taxon>Solanum subgen. Lycopersicon</taxon>
    </lineage>
</organism>